<protein>
    <recommendedName>
        <fullName evidence="2">PepSY domain-containing protein</fullName>
    </recommendedName>
</protein>
<keyword evidence="1" id="KW-0812">Transmembrane</keyword>
<name>A0A1V8M9A1_9GAMM</name>
<dbReference type="Proteomes" id="UP000191980">
    <property type="component" value="Unassembled WGS sequence"/>
</dbReference>
<organism evidence="3 4">
    <name type="scientific">Methyloprofundus sedimenti</name>
    <dbReference type="NCBI Taxonomy" id="1420851"/>
    <lineage>
        <taxon>Bacteria</taxon>
        <taxon>Pseudomonadati</taxon>
        <taxon>Pseudomonadota</taxon>
        <taxon>Gammaproteobacteria</taxon>
        <taxon>Methylococcales</taxon>
        <taxon>Methylococcaceae</taxon>
        <taxon>Methyloprofundus</taxon>
    </lineage>
</organism>
<dbReference type="AlphaFoldDB" id="A0A1V8M9A1"/>
<evidence type="ECO:0000313" key="3">
    <source>
        <dbReference type="EMBL" id="OQK18129.1"/>
    </source>
</evidence>
<comment type="caution">
    <text evidence="3">The sequence shown here is derived from an EMBL/GenBank/DDBJ whole genome shotgun (WGS) entry which is preliminary data.</text>
</comment>
<dbReference type="EMBL" id="LPUF01000001">
    <property type="protein sequence ID" value="OQK18129.1"/>
    <property type="molecule type" value="Genomic_DNA"/>
</dbReference>
<dbReference type="InterPro" id="IPR025711">
    <property type="entry name" value="PepSY"/>
</dbReference>
<dbReference type="Pfam" id="PF03413">
    <property type="entry name" value="PepSY"/>
    <property type="match status" value="1"/>
</dbReference>
<feature type="transmembrane region" description="Helical" evidence="1">
    <location>
        <begin position="12"/>
        <end position="29"/>
    </location>
</feature>
<feature type="domain" description="PepSY" evidence="2">
    <location>
        <begin position="96"/>
        <end position="140"/>
    </location>
</feature>
<accession>A0A1V8M9A1</accession>
<gene>
    <name evidence="3" type="ORF">AU255_09895</name>
</gene>
<evidence type="ECO:0000313" key="4">
    <source>
        <dbReference type="Proteomes" id="UP000191980"/>
    </source>
</evidence>
<dbReference type="STRING" id="1420851.AU255_09895"/>
<feature type="transmembrane region" description="Helical" evidence="1">
    <location>
        <begin position="49"/>
        <end position="68"/>
    </location>
</feature>
<proteinExistence type="predicted"/>
<evidence type="ECO:0000259" key="2">
    <source>
        <dbReference type="Pfam" id="PF03413"/>
    </source>
</evidence>
<keyword evidence="1" id="KW-0472">Membrane</keyword>
<keyword evidence="4" id="KW-1185">Reference proteome</keyword>
<sequence>MDIKSLRKNQITWNNLSVTCFVGLLFLRLSNNKSYLNYIYLLLNMKKVAIKMLASTLFVFVFCSASLGQTDHDIAKRLRDSDKIKPLEVILRQYSEQYPGQVIEVELETEHEQYIYQIELLDRQGIIWKLRVDATTGELLMKQKDH</sequence>
<evidence type="ECO:0000256" key="1">
    <source>
        <dbReference type="SAM" id="Phobius"/>
    </source>
</evidence>
<keyword evidence="1" id="KW-1133">Transmembrane helix</keyword>
<reference evidence="3 4" key="1">
    <citation type="submission" date="2015-12" db="EMBL/GenBank/DDBJ databases">
        <authorList>
            <person name="Shamseldin A."/>
            <person name="Moawad H."/>
            <person name="Abd El-Rahim W.M."/>
            <person name="Sadowsky M.J."/>
        </authorList>
    </citation>
    <scope>NUCLEOTIDE SEQUENCE [LARGE SCALE GENOMIC DNA]</scope>
    <source>
        <strain evidence="3 4">WF1</strain>
    </source>
</reference>
<dbReference type="Gene3D" id="3.10.450.40">
    <property type="match status" value="1"/>
</dbReference>